<dbReference type="GO" id="GO:0005829">
    <property type="term" value="C:cytosol"/>
    <property type="evidence" value="ECO:0007669"/>
    <property type="project" value="TreeGrafter"/>
</dbReference>
<evidence type="ECO:0008006" key="2">
    <source>
        <dbReference type="Google" id="ProtNLM"/>
    </source>
</evidence>
<dbReference type="Gene3D" id="3.30.70.120">
    <property type="match status" value="1"/>
</dbReference>
<dbReference type="PRINTS" id="PR00340">
    <property type="entry name" value="PIIGLNB"/>
</dbReference>
<dbReference type="AlphaFoldDB" id="A0A0F9EBR8"/>
<evidence type="ECO:0000313" key="1">
    <source>
        <dbReference type="EMBL" id="KKL71503.1"/>
    </source>
</evidence>
<dbReference type="Pfam" id="PF00543">
    <property type="entry name" value="P-II"/>
    <property type="match status" value="1"/>
</dbReference>
<dbReference type="SMART" id="SM00938">
    <property type="entry name" value="P-II"/>
    <property type="match status" value="1"/>
</dbReference>
<name>A0A0F9EBR8_9ZZZZ</name>
<reference evidence="1" key="1">
    <citation type="journal article" date="2015" name="Nature">
        <title>Complex archaea that bridge the gap between prokaryotes and eukaryotes.</title>
        <authorList>
            <person name="Spang A."/>
            <person name="Saw J.H."/>
            <person name="Jorgensen S.L."/>
            <person name="Zaremba-Niedzwiedzka K."/>
            <person name="Martijn J."/>
            <person name="Lind A.E."/>
            <person name="van Eijk R."/>
            <person name="Schleper C."/>
            <person name="Guy L."/>
            <person name="Ettema T.J."/>
        </authorList>
    </citation>
    <scope>NUCLEOTIDE SEQUENCE</scope>
</reference>
<dbReference type="PROSITE" id="PS00638">
    <property type="entry name" value="PII_GLNB_CTER"/>
    <property type="match status" value="1"/>
</dbReference>
<gene>
    <name evidence="1" type="ORF">LCGC14_2094270</name>
</gene>
<dbReference type="EMBL" id="LAZR01025572">
    <property type="protein sequence ID" value="KKL71503.1"/>
    <property type="molecule type" value="Genomic_DNA"/>
</dbReference>
<proteinExistence type="predicted"/>
<dbReference type="GO" id="GO:0030234">
    <property type="term" value="F:enzyme regulator activity"/>
    <property type="evidence" value="ECO:0007669"/>
    <property type="project" value="InterPro"/>
</dbReference>
<dbReference type="InterPro" id="IPR002187">
    <property type="entry name" value="N-reg_PII"/>
</dbReference>
<dbReference type="InterPro" id="IPR011322">
    <property type="entry name" value="N-reg_PII-like_a/b"/>
</dbReference>
<comment type="caution">
    <text evidence="1">The sequence shown here is derived from an EMBL/GenBank/DDBJ whole genome shotgun (WGS) entry which is preliminary data.</text>
</comment>
<dbReference type="PROSITE" id="PS51343">
    <property type="entry name" value="PII_GLNB_DOM"/>
    <property type="match status" value="1"/>
</dbReference>
<dbReference type="InterPro" id="IPR017918">
    <property type="entry name" value="N-reg_PII_CS"/>
</dbReference>
<dbReference type="PANTHER" id="PTHR30115:SF11">
    <property type="entry name" value="NITROGEN REGULATORY PROTEIN P-II HOMOLOG"/>
    <property type="match status" value="1"/>
</dbReference>
<dbReference type="SUPFAM" id="SSF54913">
    <property type="entry name" value="GlnB-like"/>
    <property type="match status" value="1"/>
</dbReference>
<accession>A0A0F9EBR8</accession>
<dbReference type="GO" id="GO:0006808">
    <property type="term" value="P:regulation of nitrogen utilization"/>
    <property type="evidence" value="ECO:0007669"/>
    <property type="project" value="InterPro"/>
</dbReference>
<dbReference type="InterPro" id="IPR015867">
    <property type="entry name" value="N-reg_PII/ATP_PRibTrfase_C"/>
</dbReference>
<dbReference type="GO" id="GO:0005524">
    <property type="term" value="F:ATP binding"/>
    <property type="evidence" value="ECO:0007669"/>
    <property type="project" value="TreeGrafter"/>
</dbReference>
<dbReference type="PANTHER" id="PTHR30115">
    <property type="entry name" value="NITROGEN REGULATORY PROTEIN P-II"/>
    <property type="match status" value="1"/>
</dbReference>
<sequence length="113" mass="12181">MQKIEAIIRPEKLDDVKNALADAGVTGLNIVHVTGRGVQKGIVHMGRGGETYEVDMLPKVKIEVVVPDSKVDKLINTLCEAAHTGRIGDGKIFVVPVSDAIRVRTRERGDAAL</sequence>
<protein>
    <recommendedName>
        <fullName evidence="2">Nitrogen regulatory protein P-II</fullName>
    </recommendedName>
</protein>
<organism evidence="1">
    <name type="scientific">marine sediment metagenome</name>
    <dbReference type="NCBI Taxonomy" id="412755"/>
    <lineage>
        <taxon>unclassified sequences</taxon>
        <taxon>metagenomes</taxon>
        <taxon>ecological metagenomes</taxon>
    </lineage>
</organism>